<evidence type="ECO:0000313" key="1">
    <source>
        <dbReference type="EMBL" id="MCW1887863.1"/>
    </source>
</evidence>
<dbReference type="NCBIfam" id="TIGR00099">
    <property type="entry name" value="Cof-subfamily"/>
    <property type="match status" value="1"/>
</dbReference>
<dbReference type="SFLD" id="SFLDS00003">
    <property type="entry name" value="Haloacid_Dehalogenase"/>
    <property type="match status" value="1"/>
</dbReference>
<accession>A0ABT3FW93</accession>
<dbReference type="Gene3D" id="3.30.1240.10">
    <property type="match status" value="1"/>
</dbReference>
<comment type="caution">
    <text evidence="1">The sequence shown here is derived from an EMBL/GenBank/DDBJ whole genome shotgun (WGS) entry which is preliminary data.</text>
</comment>
<dbReference type="PANTHER" id="PTHR10000:SF8">
    <property type="entry name" value="HAD SUPERFAMILY HYDROLASE-LIKE, TYPE 3"/>
    <property type="match status" value="1"/>
</dbReference>
<evidence type="ECO:0000313" key="2">
    <source>
        <dbReference type="Proteomes" id="UP001207930"/>
    </source>
</evidence>
<name>A0ABT3FW93_9BACT</name>
<dbReference type="SFLD" id="SFLDG01140">
    <property type="entry name" value="C2.B:_Phosphomannomutase_and_P"/>
    <property type="match status" value="1"/>
</dbReference>
<dbReference type="EMBL" id="JAPDDS010000027">
    <property type="protein sequence ID" value="MCW1887863.1"/>
    <property type="molecule type" value="Genomic_DNA"/>
</dbReference>
<dbReference type="InterPro" id="IPR023214">
    <property type="entry name" value="HAD_sf"/>
</dbReference>
<dbReference type="PANTHER" id="PTHR10000">
    <property type="entry name" value="PHOSPHOSERINE PHOSPHATASE"/>
    <property type="match status" value="1"/>
</dbReference>
<dbReference type="Proteomes" id="UP001207930">
    <property type="component" value="Unassembled WGS sequence"/>
</dbReference>
<keyword evidence="1" id="KW-0378">Hydrolase</keyword>
<protein>
    <submittedName>
        <fullName evidence="1">Cof-type HAD-IIB family hydrolase</fullName>
    </submittedName>
</protein>
<dbReference type="GO" id="GO:0016787">
    <property type="term" value="F:hydrolase activity"/>
    <property type="evidence" value="ECO:0007669"/>
    <property type="project" value="UniProtKB-KW"/>
</dbReference>
<dbReference type="SUPFAM" id="SSF56784">
    <property type="entry name" value="HAD-like"/>
    <property type="match status" value="1"/>
</dbReference>
<proteinExistence type="predicted"/>
<sequence length="280" mass="30841">MTATHDTDTPIRLAAIDLDGTLLGPDHTISPENHAAIQRLADAGVEIVLASGRHYRSMAPFALQLPTVRWIVSSQGAEVASADRSHIVAQQFLREDDVRTLIHAADTSRRPDGAPAYTTVYYTADEVFTDLPEPDDLIRRYTSLAGRVPLPIPAADLPGMQVQKVIWMSDDQSILDLRAADRHLAWGLQGLQTMDYMYEFMPLDTSKAWGLQILADSLGISPRQAVTFGDGENDIPMFQWSGHSYAMPHGWENAKRSARHTAPEGPPETAFARAVHHLLG</sequence>
<dbReference type="Gene3D" id="3.40.50.1000">
    <property type="entry name" value="HAD superfamily/HAD-like"/>
    <property type="match status" value="1"/>
</dbReference>
<gene>
    <name evidence="1" type="ORF">OKA04_24200</name>
</gene>
<dbReference type="RefSeq" id="WP_264503819.1">
    <property type="nucleotide sequence ID" value="NZ_JAPDDS010000027.1"/>
</dbReference>
<reference evidence="1 2" key="1">
    <citation type="submission" date="2022-10" db="EMBL/GenBank/DDBJ databases">
        <title>Luteolibacter flavescens strain MCCC 1K03193, whole genome shotgun sequencing project.</title>
        <authorList>
            <person name="Zhao G."/>
            <person name="Shen L."/>
        </authorList>
    </citation>
    <scope>NUCLEOTIDE SEQUENCE [LARGE SCALE GENOMIC DNA]</scope>
    <source>
        <strain evidence="1 2">MCCC 1K03193</strain>
    </source>
</reference>
<keyword evidence="2" id="KW-1185">Reference proteome</keyword>
<dbReference type="Pfam" id="PF08282">
    <property type="entry name" value="Hydrolase_3"/>
    <property type="match status" value="1"/>
</dbReference>
<organism evidence="1 2">
    <name type="scientific">Luteolibacter flavescens</name>
    <dbReference type="NCBI Taxonomy" id="1859460"/>
    <lineage>
        <taxon>Bacteria</taxon>
        <taxon>Pseudomonadati</taxon>
        <taxon>Verrucomicrobiota</taxon>
        <taxon>Verrucomicrobiia</taxon>
        <taxon>Verrucomicrobiales</taxon>
        <taxon>Verrucomicrobiaceae</taxon>
        <taxon>Luteolibacter</taxon>
    </lineage>
</organism>
<dbReference type="InterPro" id="IPR000150">
    <property type="entry name" value="Cof"/>
</dbReference>
<dbReference type="NCBIfam" id="TIGR01484">
    <property type="entry name" value="HAD-SF-IIB"/>
    <property type="match status" value="1"/>
</dbReference>
<dbReference type="InterPro" id="IPR036412">
    <property type="entry name" value="HAD-like_sf"/>
</dbReference>
<dbReference type="InterPro" id="IPR006379">
    <property type="entry name" value="HAD-SF_hydro_IIB"/>
</dbReference>